<proteinExistence type="predicted"/>
<keyword evidence="1 2" id="KW-0732">Signal</keyword>
<dbReference type="NCBIfam" id="TIGR04183">
    <property type="entry name" value="Por_Secre_tail"/>
    <property type="match status" value="1"/>
</dbReference>
<evidence type="ECO:0000256" key="1">
    <source>
        <dbReference type="ARBA" id="ARBA00022729"/>
    </source>
</evidence>
<name>A0A1M6GFK7_9FLAO</name>
<dbReference type="Gene3D" id="2.60.120.200">
    <property type="match status" value="1"/>
</dbReference>
<dbReference type="RefSeq" id="WP_081496194.1">
    <property type="nucleotide sequence ID" value="NZ_ALIH01000012.1"/>
</dbReference>
<dbReference type="GO" id="GO:0005975">
    <property type="term" value="P:carbohydrate metabolic process"/>
    <property type="evidence" value="ECO:0007669"/>
    <property type="project" value="UniProtKB-ARBA"/>
</dbReference>
<dbReference type="OrthoDB" id="2582440at2"/>
<dbReference type="InterPro" id="IPR026444">
    <property type="entry name" value="Secre_tail"/>
</dbReference>
<organism evidence="3 4">
    <name type="scientific">Algibacter luteus</name>
    <dbReference type="NCBI Taxonomy" id="1178825"/>
    <lineage>
        <taxon>Bacteria</taxon>
        <taxon>Pseudomonadati</taxon>
        <taxon>Bacteroidota</taxon>
        <taxon>Flavobacteriia</taxon>
        <taxon>Flavobacteriales</taxon>
        <taxon>Flavobacteriaceae</taxon>
        <taxon>Algibacter</taxon>
    </lineage>
</organism>
<feature type="chain" id="PRO_5012115920" evidence="2">
    <location>
        <begin position="24"/>
        <end position="1063"/>
    </location>
</feature>
<reference evidence="3 4" key="1">
    <citation type="submission" date="2016-11" db="EMBL/GenBank/DDBJ databases">
        <authorList>
            <person name="Jaros S."/>
            <person name="Januszkiewicz K."/>
            <person name="Wedrychowicz H."/>
        </authorList>
    </citation>
    <scope>NUCLEOTIDE SEQUENCE [LARGE SCALE GENOMIC DNA]</scope>
    <source>
        <strain evidence="3 4">CGMCC 1.12213</strain>
    </source>
</reference>
<dbReference type="AlphaFoldDB" id="A0A1M6GFK7"/>
<evidence type="ECO:0000313" key="3">
    <source>
        <dbReference type="EMBL" id="SHJ08719.1"/>
    </source>
</evidence>
<gene>
    <name evidence="3" type="ORF">SAMN05216261_2739</name>
</gene>
<dbReference type="Pfam" id="PF13385">
    <property type="entry name" value="Laminin_G_3"/>
    <property type="match status" value="1"/>
</dbReference>
<sequence>MKNITRNILLVLSLYFYNLQLHAQLHPEPSCGQNFNLNWTTSTVSDDHYWPPGQLSTTYTNVDGSGTDITVTFTGETSTLGFWAGQTPKVGTQSSYLYKGIDLLSNGFSGEGITCTITFSKPIYAFSFDIHHVNVWETNGDKFTFTGKDTNGNTIYPEFTSSPYPTYTTDNSTGVVNAISNMSSGTNPIVGVNFADPNYIESVSFLWDDCNDCGPNLPHAAGIGNFSFCTPQALGFDGVDDYISRDQLINGQSDITMMSWIKLDDDFNGGEIMGQPNFRLFVNSSNKLKAYFKPNIGNGISSPEISKLTLEKDLWYHVALSFNSNTGTLTLYLNGTAIWKHEDSALIGSHIIDTDDYTDYDFEIGRNSEFDNYFFKGSINECRVYNKALDLNQLQQQINQKIENNNGNVSGTVVPKDIEGLMWSDLVLYYQMDVLDTGHTADDSDSKIDGILHNMTDFQEYTAPLPYETTLTANGFLTNANNWLHGDVWDVSNNIPEHAIIKINGNLETFSDLNTSGLIIEKDGSLTVNQNSGVYNTWYLKLDGKLDLVEQSQLIQTENSTLDINSIGFLEKDLKGTADIYTYNYWSSPVGRIGSNNINSNYTVREIFKDVDFLTSGYNGIASPLSISDYWIWKFSNRLSDTYSTWQHVRSNGEIIPGEGFTMKGPGTGSITEEQNYTIQGKPNNGDINLTVNAGNDYLVGNPYPSAIDAVKFIEDNKSIDSHNGATNGSLYFWNHWGGGSHVASDYQGGYSTFSLSGGVPAASKNTESYLVSTGGTPADIPNRYIPSGQGFFTTAVKNGTIKFKNTQRVLQIEEDANSGAHKNKRKSENLASKSYNDTRMKIRLGFNSVNTLRRQLLITVDENASSDYDWGYDSKYIDTQVDDMYWLINSEKYTIQGIDNIDEETTIPLGIHTNKDGINSIAIDELENIPNDKNIYLHDKDLNIYHDLKQGKYETFIPVGAYFNRFELTFAKNQTLGTEENENKQIEVYFSNEKHCVVINNPEAKFIETVEMFNILGQALFKIQTNTNNSYLEYKTSQIAAGSYILNVETEYGTITKKVLIK</sequence>
<evidence type="ECO:0000256" key="2">
    <source>
        <dbReference type="SAM" id="SignalP"/>
    </source>
</evidence>
<dbReference type="EMBL" id="FQYK01000008">
    <property type="protein sequence ID" value="SHJ08719.1"/>
    <property type="molecule type" value="Genomic_DNA"/>
</dbReference>
<feature type="signal peptide" evidence="2">
    <location>
        <begin position="1"/>
        <end position="23"/>
    </location>
</feature>
<protein>
    <submittedName>
        <fullName evidence="3">Por secretion system C-terminal sorting domain-containing protein</fullName>
    </submittedName>
</protein>
<dbReference type="SUPFAM" id="SSF49899">
    <property type="entry name" value="Concanavalin A-like lectins/glucanases"/>
    <property type="match status" value="1"/>
</dbReference>
<dbReference type="Proteomes" id="UP000184396">
    <property type="component" value="Unassembled WGS sequence"/>
</dbReference>
<dbReference type="GO" id="GO:0004553">
    <property type="term" value="F:hydrolase activity, hydrolyzing O-glycosyl compounds"/>
    <property type="evidence" value="ECO:0007669"/>
    <property type="project" value="UniProtKB-ARBA"/>
</dbReference>
<evidence type="ECO:0000313" key="4">
    <source>
        <dbReference type="Proteomes" id="UP000184396"/>
    </source>
</evidence>
<dbReference type="STRING" id="1178825.SAMN05216261_2739"/>
<dbReference type="InterPro" id="IPR013320">
    <property type="entry name" value="ConA-like_dom_sf"/>
</dbReference>
<accession>A0A1M6GFK7</accession>
<keyword evidence="4" id="KW-1185">Reference proteome</keyword>
<dbReference type="eggNOG" id="COG1345">
    <property type="taxonomic scope" value="Bacteria"/>
</dbReference>